<dbReference type="InterPro" id="IPR000182">
    <property type="entry name" value="GNAT_dom"/>
</dbReference>
<dbReference type="AlphaFoldDB" id="K9AY26"/>
<dbReference type="EMBL" id="AMSQ01000011">
    <property type="protein sequence ID" value="EKU47452.1"/>
    <property type="molecule type" value="Genomic_DNA"/>
</dbReference>
<dbReference type="Gene3D" id="3.40.630.30">
    <property type="match status" value="1"/>
</dbReference>
<dbReference type="RefSeq" id="WP_009383882.1">
    <property type="nucleotide sequence ID" value="NZ_AMSQ01000011.1"/>
</dbReference>
<evidence type="ECO:0000256" key="1">
    <source>
        <dbReference type="ARBA" id="ARBA00022679"/>
    </source>
</evidence>
<dbReference type="PATRIC" id="fig|1229783.3.peg.1564"/>
<dbReference type="PROSITE" id="PS51186">
    <property type="entry name" value="GNAT"/>
    <property type="match status" value="1"/>
</dbReference>
<protein>
    <submittedName>
        <fullName evidence="4">N-acetyltransferase GCN5</fullName>
    </submittedName>
</protein>
<accession>K9AY26</accession>
<sequence>MEIRKPTNDEMERLYQAMPEAYFESVTVDVSISNEQIINNARKGHDDTTVYLTLFDGSEILGWVMIGDQQENYTNSKFGYIYEIFIFKGYRGKGYARKLMERAIHDLKARGHQEIRLNVYAGNEARKLYEAFGFKDRQIIMSLDC</sequence>
<evidence type="ECO:0000259" key="3">
    <source>
        <dbReference type="PROSITE" id="PS51186"/>
    </source>
</evidence>
<organism evidence="4 5">
    <name type="scientific">Staphylococcus massiliensis S46</name>
    <dbReference type="NCBI Taxonomy" id="1229783"/>
    <lineage>
        <taxon>Bacteria</taxon>
        <taxon>Bacillati</taxon>
        <taxon>Bacillota</taxon>
        <taxon>Bacilli</taxon>
        <taxon>Bacillales</taxon>
        <taxon>Staphylococcaceae</taxon>
        <taxon>Staphylococcus</taxon>
    </lineage>
</organism>
<keyword evidence="1 4" id="KW-0808">Transferase</keyword>
<dbReference type="GO" id="GO:0016747">
    <property type="term" value="F:acyltransferase activity, transferring groups other than amino-acyl groups"/>
    <property type="evidence" value="ECO:0007669"/>
    <property type="project" value="InterPro"/>
</dbReference>
<name>K9AY26_9STAP</name>
<evidence type="ECO:0000313" key="4">
    <source>
        <dbReference type="EMBL" id="EKU47452.1"/>
    </source>
</evidence>
<feature type="domain" description="N-acetyltransferase" evidence="3">
    <location>
        <begin position="1"/>
        <end position="145"/>
    </location>
</feature>
<keyword evidence="5" id="KW-1185">Reference proteome</keyword>
<dbReference type="eggNOG" id="COG0456">
    <property type="taxonomic scope" value="Bacteria"/>
</dbReference>
<proteinExistence type="predicted"/>
<keyword evidence="2" id="KW-0012">Acyltransferase</keyword>
<gene>
    <name evidence="4" type="ORF">C273_07757</name>
</gene>
<dbReference type="Pfam" id="PF00583">
    <property type="entry name" value="Acetyltransf_1"/>
    <property type="match status" value="1"/>
</dbReference>
<dbReference type="Proteomes" id="UP000009885">
    <property type="component" value="Unassembled WGS sequence"/>
</dbReference>
<evidence type="ECO:0000256" key="2">
    <source>
        <dbReference type="ARBA" id="ARBA00023315"/>
    </source>
</evidence>
<dbReference type="PANTHER" id="PTHR43420">
    <property type="entry name" value="ACETYLTRANSFERASE"/>
    <property type="match status" value="1"/>
</dbReference>
<evidence type="ECO:0000313" key="5">
    <source>
        <dbReference type="Proteomes" id="UP000009885"/>
    </source>
</evidence>
<dbReference type="SUPFAM" id="SSF55729">
    <property type="entry name" value="Acyl-CoA N-acyltransferases (Nat)"/>
    <property type="match status" value="1"/>
</dbReference>
<comment type="caution">
    <text evidence="4">The sequence shown here is derived from an EMBL/GenBank/DDBJ whole genome shotgun (WGS) entry which is preliminary data.</text>
</comment>
<dbReference type="OrthoDB" id="156739at2"/>
<dbReference type="STRING" id="1229783.C273_07757"/>
<dbReference type="CDD" id="cd04301">
    <property type="entry name" value="NAT_SF"/>
    <property type="match status" value="1"/>
</dbReference>
<reference evidence="4 5" key="1">
    <citation type="journal article" date="2013" name="Genome Announc.">
        <title>Genome Sequence of Staphylococcus massiliensis Strain S46, Isolated from the Surface of Healthy Human Skin.</title>
        <authorList>
            <person name="Srivastav R."/>
            <person name="Singh A."/>
            <person name="Jangir P.K."/>
            <person name="Kumari C."/>
            <person name="Muduli S."/>
            <person name="Sharma R."/>
        </authorList>
    </citation>
    <scope>NUCLEOTIDE SEQUENCE [LARGE SCALE GENOMIC DNA]</scope>
    <source>
        <strain evidence="4 5">S46</strain>
    </source>
</reference>
<dbReference type="InterPro" id="IPR016181">
    <property type="entry name" value="Acyl_CoA_acyltransferase"/>
</dbReference>
<dbReference type="InterPro" id="IPR050680">
    <property type="entry name" value="YpeA/RimI_acetyltransf"/>
</dbReference>